<dbReference type="InterPro" id="IPR003423">
    <property type="entry name" value="OMP_efflux"/>
</dbReference>
<dbReference type="SUPFAM" id="SSF56954">
    <property type="entry name" value="Outer membrane efflux proteins (OEP)"/>
    <property type="match status" value="1"/>
</dbReference>
<comment type="subcellular location">
    <subcellularLocation>
        <location evidence="2">Cell outer membrane</location>
        <topology evidence="2">Lipid-anchor</topology>
    </subcellularLocation>
</comment>
<evidence type="ECO:0000313" key="3">
    <source>
        <dbReference type="EMBL" id="MCT7360977.1"/>
    </source>
</evidence>
<protein>
    <submittedName>
        <fullName evidence="3">Efflux transporter outer membrane subunit</fullName>
    </submittedName>
</protein>
<feature type="chain" id="PRO_5041015432" evidence="2">
    <location>
        <begin position="24"/>
        <end position="481"/>
    </location>
</feature>
<sequence>MIRVPWRGTAAVAVLALAGCASVTPVEPPETTLPPVFTNANNDSNSNSIEANSNADRSNAISANRWWQSFNDTQLDQFIAQGLEQNYSLQAAWARLAQSRALWRQNASGQYPDVNLSLSKSRAWRENTTNDLWSAGVSTEYELDFWGRVSALDDAGRLSALATHSATRTQANTVAGQIALNWFGLIKEGQNLALLQQQQARVSAALQVTQGRFQRGQADVSDVWQQQQLLESINADLISAQGQRDSYQQQLAVWMGRSEWLSAAALENSELRTYQTQSLPQLDITPLTVPVSALQQRPDVQQAFFKLQSANASLAAAAANRYPRFTLSASYSGSDEDLSKVFDNWLANLAGGLVLPLIDGGNRRAAVAQQRAVVDENLAAYQQTLLDAAQEVQQALTDERQSQALVVSLERQLALASKTEAFQNNRYRKGVGDFLALLNAQQDVIGLEKQLLNARWSQLQNRIQLYKAVSHGDFSEEEASS</sequence>
<name>A0A9X3AJI3_9GAMM</name>
<dbReference type="Gene3D" id="2.20.200.10">
    <property type="entry name" value="Outer membrane efflux proteins (OEP)"/>
    <property type="match status" value="1"/>
</dbReference>
<keyword evidence="2" id="KW-0564">Palmitate</keyword>
<dbReference type="Gene3D" id="1.20.1600.10">
    <property type="entry name" value="Outer membrane efflux proteins (OEP)"/>
    <property type="match status" value="1"/>
</dbReference>
<keyword evidence="2" id="KW-0472">Membrane</keyword>
<dbReference type="NCBIfam" id="TIGR01845">
    <property type="entry name" value="outer_NodT"/>
    <property type="match status" value="1"/>
</dbReference>
<dbReference type="PROSITE" id="PS51257">
    <property type="entry name" value="PROKAR_LIPOPROTEIN"/>
    <property type="match status" value="1"/>
</dbReference>
<dbReference type="PANTHER" id="PTHR30203:SF33">
    <property type="entry name" value="BLR4455 PROTEIN"/>
    <property type="match status" value="1"/>
</dbReference>
<gene>
    <name evidence="3" type="ORF">NYR02_18285</name>
</gene>
<dbReference type="RefSeq" id="WP_260977822.1">
    <property type="nucleotide sequence ID" value="NZ_JAOANI010000029.1"/>
</dbReference>
<evidence type="ECO:0000256" key="2">
    <source>
        <dbReference type="RuleBase" id="RU362097"/>
    </source>
</evidence>
<keyword evidence="4" id="KW-1185">Reference proteome</keyword>
<evidence type="ECO:0000256" key="1">
    <source>
        <dbReference type="ARBA" id="ARBA00007613"/>
    </source>
</evidence>
<dbReference type="EMBL" id="JAOANI010000029">
    <property type="protein sequence ID" value="MCT7360977.1"/>
    <property type="molecule type" value="Genomic_DNA"/>
</dbReference>
<feature type="signal peptide" evidence="2">
    <location>
        <begin position="1"/>
        <end position="23"/>
    </location>
</feature>
<dbReference type="PANTHER" id="PTHR30203">
    <property type="entry name" value="OUTER MEMBRANE CATION EFFLUX PROTEIN"/>
    <property type="match status" value="1"/>
</dbReference>
<dbReference type="GO" id="GO:0015562">
    <property type="term" value="F:efflux transmembrane transporter activity"/>
    <property type="evidence" value="ECO:0007669"/>
    <property type="project" value="InterPro"/>
</dbReference>
<dbReference type="GO" id="GO:0009279">
    <property type="term" value="C:cell outer membrane"/>
    <property type="evidence" value="ECO:0007669"/>
    <property type="project" value="UniProtKB-SubCell"/>
</dbReference>
<reference evidence="3" key="1">
    <citation type="journal article" date="2022" name="Front. Microbiol.">
        <title>Genome-based taxonomic rearrangement of Oceanobacter-related bacteria including the description of Thalassolituus hydrocarbonoclasticus sp. nov. and Thalassolituus pacificus sp. nov. and emended description of the genus Thalassolituus.</title>
        <authorList>
            <person name="Dong C."/>
            <person name="Wei L."/>
            <person name="Wang J."/>
            <person name="Lai Q."/>
            <person name="Huang Z."/>
            <person name="Shao Z."/>
        </authorList>
    </citation>
    <scope>NUCLEOTIDE SEQUENCE</scope>
    <source>
        <strain evidence="3">59MF3M-4</strain>
    </source>
</reference>
<organism evidence="3 4">
    <name type="scientific">Thalassolituus pacificus</name>
    <dbReference type="NCBI Taxonomy" id="2975440"/>
    <lineage>
        <taxon>Bacteria</taxon>
        <taxon>Pseudomonadati</taxon>
        <taxon>Pseudomonadota</taxon>
        <taxon>Gammaproteobacteria</taxon>
        <taxon>Oceanospirillales</taxon>
        <taxon>Oceanospirillaceae</taxon>
        <taxon>Thalassolituus</taxon>
    </lineage>
</organism>
<keyword evidence="2" id="KW-0449">Lipoprotein</keyword>
<comment type="similarity">
    <text evidence="1 2">Belongs to the outer membrane factor (OMF) (TC 1.B.17) family.</text>
</comment>
<comment type="caution">
    <text evidence="3">The sequence shown here is derived from an EMBL/GenBank/DDBJ whole genome shotgun (WGS) entry which is preliminary data.</text>
</comment>
<dbReference type="InterPro" id="IPR010131">
    <property type="entry name" value="MdtP/NodT-like"/>
</dbReference>
<evidence type="ECO:0000313" key="4">
    <source>
        <dbReference type="Proteomes" id="UP001147830"/>
    </source>
</evidence>
<dbReference type="Pfam" id="PF02321">
    <property type="entry name" value="OEP"/>
    <property type="match status" value="2"/>
</dbReference>
<keyword evidence="2" id="KW-0812">Transmembrane</keyword>
<reference evidence="3" key="2">
    <citation type="submission" date="2022-08" db="EMBL/GenBank/DDBJ databases">
        <authorList>
            <person name="Dong C."/>
        </authorList>
    </citation>
    <scope>NUCLEOTIDE SEQUENCE</scope>
    <source>
        <strain evidence="3">59MF3M-4</strain>
    </source>
</reference>
<dbReference type="Proteomes" id="UP001147830">
    <property type="component" value="Unassembled WGS sequence"/>
</dbReference>
<proteinExistence type="inferred from homology"/>
<accession>A0A9X3AJI3</accession>
<dbReference type="AlphaFoldDB" id="A0A9X3AJI3"/>
<keyword evidence="2" id="KW-1134">Transmembrane beta strand</keyword>
<keyword evidence="2" id="KW-0732">Signal</keyword>